<proteinExistence type="predicted"/>
<evidence type="ECO:0000313" key="2">
    <source>
        <dbReference type="EMBL" id="GAG43103.1"/>
    </source>
</evidence>
<evidence type="ECO:0008006" key="3">
    <source>
        <dbReference type="Google" id="ProtNLM"/>
    </source>
</evidence>
<feature type="compositionally biased region" description="Acidic residues" evidence="1">
    <location>
        <begin position="146"/>
        <end position="159"/>
    </location>
</feature>
<sequence length="184" mass="20774">DAPLTRLAERNTYRAALINYQRARRDYYAFEDLVGQGLQERLRRIRLNQLNFEVQRAAVFVAISRVDESRLRLDTPPRKPGGEPTRLSDSFVERLTNDLASLLSAQNRILNIWVDQEIQRMSLDLDLGTMQLDGRGLWVDLGPVEGEADAGEPQDDWIDDAPLPPGDAEQIPVPPAEPNEVDGE</sequence>
<dbReference type="EMBL" id="BARS01053817">
    <property type="protein sequence ID" value="GAG43103.1"/>
    <property type="molecule type" value="Genomic_DNA"/>
</dbReference>
<feature type="region of interest" description="Disordered" evidence="1">
    <location>
        <begin position="143"/>
        <end position="184"/>
    </location>
</feature>
<protein>
    <recommendedName>
        <fullName evidence="3">TolC family protein</fullName>
    </recommendedName>
</protein>
<dbReference type="AlphaFoldDB" id="X0Y313"/>
<feature type="non-terminal residue" evidence="2">
    <location>
        <position position="1"/>
    </location>
</feature>
<organism evidence="2">
    <name type="scientific">marine sediment metagenome</name>
    <dbReference type="NCBI Taxonomy" id="412755"/>
    <lineage>
        <taxon>unclassified sequences</taxon>
        <taxon>metagenomes</taxon>
        <taxon>ecological metagenomes</taxon>
    </lineage>
</organism>
<name>X0Y313_9ZZZZ</name>
<reference evidence="2" key="1">
    <citation type="journal article" date="2014" name="Front. Microbiol.">
        <title>High frequency of phylogenetically diverse reductive dehalogenase-homologous genes in deep subseafloor sedimentary metagenomes.</title>
        <authorList>
            <person name="Kawai M."/>
            <person name="Futagami T."/>
            <person name="Toyoda A."/>
            <person name="Takaki Y."/>
            <person name="Nishi S."/>
            <person name="Hori S."/>
            <person name="Arai W."/>
            <person name="Tsubouchi T."/>
            <person name="Morono Y."/>
            <person name="Uchiyama I."/>
            <person name="Ito T."/>
            <person name="Fujiyama A."/>
            <person name="Inagaki F."/>
            <person name="Takami H."/>
        </authorList>
    </citation>
    <scope>NUCLEOTIDE SEQUENCE</scope>
    <source>
        <strain evidence="2">Expedition CK06-06</strain>
    </source>
</reference>
<comment type="caution">
    <text evidence="2">The sequence shown here is derived from an EMBL/GenBank/DDBJ whole genome shotgun (WGS) entry which is preliminary data.</text>
</comment>
<dbReference type="Gene3D" id="1.20.1600.10">
    <property type="entry name" value="Outer membrane efflux proteins (OEP)"/>
    <property type="match status" value="1"/>
</dbReference>
<gene>
    <name evidence="2" type="ORF">S01H1_79780</name>
</gene>
<evidence type="ECO:0000256" key="1">
    <source>
        <dbReference type="SAM" id="MobiDB-lite"/>
    </source>
</evidence>
<accession>X0Y313</accession>